<accession>A0A9D3WD34</accession>
<feature type="region of interest" description="Disordered" evidence="1">
    <location>
        <begin position="1"/>
        <end position="25"/>
    </location>
</feature>
<dbReference type="EMBL" id="JAIQCV010000002">
    <property type="protein sequence ID" value="KAH1121899.1"/>
    <property type="molecule type" value="Genomic_DNA"/>
</dbReference>
<dbReference type="Pfam" id="PF14111">
    <property type="entry name" value="DUF4283"/>
    <property type="match status" value="1"/>
</dbReference>
<dbReference type="PANTHER" id="PTHR31286:SF99">
    <property type="entry name" value="DUF4283 DOMAIN-CONTAINING PROTEIN"/>
    <property type="match status" value="1"/>
</dbReference>
<evidence type="ECO:0000256" key="1">
    <source>
        <dbReference type="SAM" id="MobiDB-lite"/>
    </source>
</evidence>
<proteinExistence type="predicted"/>
<name>A0A9D3WD34_9ROSI</name>
<dbReference type="PANTHER" id="PTHR31286">
    <property type="entry name" value="GLYCINE-RICH CELL WALL STRUCTURAL PROTEIN 1.8-LIKE"/>
    <property type="match status" value="1"/>
</dbReference>
<gene>
    <name evidence="3" type="ORF">J1N35_005059</name>
</gene>
<evidence type="ECO:0000259" key="2">
    <source>
        <dbReference type="Pfam" id="PF14111"/>
    </source>
</evidence>
<dbReference type="InterPro" id="IPR025558">
    <property type="entry name" value="DUF4283"/>
</dbReference>
<dbReference type="OrthoDB" id="1085362at2759"/>
<sequence length="164" mass="18723">MRPDDPLDSNDPIVDDLGRTVPPGGTPLLHGKTSYLDREISLFLLKLRRISIYRMMMLCRGRLMGYLQLRSLTFLVRFQNEHEYIAIVSGGTWTIFGHYLMVRPWTRGFSTDPAHPNNLLVWVRLPGLSKGMYTKSLLKFIGGVIGPVAKIDQNTDTRSREQFA</sequence>
<feature type="domain" description="DUF4283" evidence="2">
    <location>
        <begin position="64"/>
        <end position="112"/>
    </location>
</feature>
<evidence type="ECO:0000313" key="3">
    <source>
        <dbReference type="EMBL" id="KAH1121899.1"/>
    </source>
</evidence>
<dbReference type="InterPro" id="IPR040256">
    <property type="entry name" value="At4g02000-like"/>
</dbReference>
<organism evidence="3 4">
    <name type="scientific">Gossypium stocksii</name>
    <dbReference type="NCBI Taxonomy" id="47602"/>
    <lineage>
        <taxon>Eukaryota</taxon>
        <taxon>Viridiplantae</taxon>
        <taxon>Streptophyta</taxon>
        <taxon>Embryophyta</taxon>
        <taxon>Tracheophyta</taxon>
        <taxon>Spermatophyta</taxon>
        <taxon>Magnoliopsida</taxon>
        <taxon>eudicotyledons</taxon>
        <taxon>Gunneridae</taxon>
        <taxon>Pentapetalae</taxon>
        <taxon>rosids</taxon>
        <taxon>malvids</taxon>
        <taxon>Malvales</taxon>
        <taxon>Malvaceae</taxon>
        <taxon>Malvoideae</taxon>
        <taxon>Gossypium</taxon>
    </lineage>
</organism>
<dbReference type="Proteomes" id="UP000828251">
    <property type="component" value="Unassembled WGS sequence"/>
</dbReference>
<evidence type="ECO:0000313" key="4">
    <source>
        <dbReference type="Proteomes" id="UP000828251"/>
    </source>
</evidence>
<dbReference type="AlphaFoldDB" id="A0A9D3WD34"/>
<comment type="caution">
    <text evidence="3">The sequence shown here is derived from an EMBL/GenBank/DDBJ whole genome shotgun (WGS) entry which is preliminary data.</text>
</comment>
<protein>
    <recommendedName>
        <fullName evidence="2">DUF4283 domain-containing protein</fullName>
    </recommendedName>
</protein>
<keyword evidence="4" id="KW-1185">Reference proteome</keyword>
<reference evidence="3 4" key="1">
    <citation type="journal article" date="2021" name="Plant Biotechnol. J.">
        <title>Multi-omics assisted identification of the key and species-specific regulatory components of drought-tolerant mechanisms in Gossypium stocksii.</title>
        <authorList>
            <person name="Yu D."/>
            <person name="Ke L."/>
            <person name="Zhang D."/>
            <person name="Wu Y."/>
            <person name="Sun Y."/>
            <person name="Mei J."/>
            <person name="Sun J."/>
            <person name="Sun Y."/>
        </authorList>
    </citation>
    <scope>NUCLEOTIDE SEQUENCE [LARGE SCALE GENOMIC DNA]</scope>
    <source>
        <strain evidence="4">cv. E1</strain>
        <tissue evidence="3">Leaf</tissue>
    </source>
</reference>